<dbReference type="GO" id="GO:0008233">
    <property type="term" value="F:peptidase activity"/>
    <property type="evidence" value="ECO:0007669"/>
    <property type="project" value="UniProtKB-KW"/>
</dbReference>
<dbReference type="FunFam" id="1.10.340.70:FF:000001">
    <property type="entry name" value="Retrovirus-related Pol polyprotein from transposon gypsy-like Protein"/>
    <property type="match status" value="1"/>
</dbReference>
<dbReference type="PANTHER" id="PTHR37984:SF5">
    <property type="entry name" value="PROTEIN NYNRIN-LIKE"/>
    <property type="match status" value="1"/>
</dbReference>
<accession>A0A423SLA6</accession>
<dbReference type="InterPro" id="IPR021109">
    <property type="entry name" value="Peptidase_aspartic_dom_sf"/>
</dbReference>
<keyword evidence="2" id="KW-0645">Protease</keyword>
<dbReference type="InterPro" id="IPR041373">
    <property type="entry name" value="RT_RNaseH"/>
</dbReference>
<dbReference type="Gene3D" id="3.10.10.10">
    <property type="entry name" value="HIV Type 1 Reverse Transcriptase, subunit A, domain 1"/>
    <property type="match status" value="1"/>
</dbReference>
<feature type="domain" description="Integrase catalytic" evidence="13">
    <location>
        <begin position="1138"/>
        <end position="1294"/>
    </location>
</feature>
<dbReference type="SMART" id="SM00343">
    <property type="entry name" value="ZnF_C2HC"/>
    <property type="match status" value="2"/>
</dbReference>
<dbReference type="PROSITE" id="PS50158">
    <property type="entry name" value="ZF_CCHC"/>
    <property type="match status" value="1"/>
</dbReference>
<dbReference type="GO" id="GO:0004519">
    <property type="term" value="F:endonuclease activity"/>
    <property type="evidence" value="ECO:0007669"/>
    <property type="project" value="UniProtKB-KW"/>
</dbReference>
<dbReference type="EC" id="2.7.7.49" evidence="1"/>
<dbReference type="PROSITE" id="PS50994">
    <property type="entry name" value="INTEGRASE"/>
    <property type="match status" value="1"/>
</dbReference>
<proteinExistence type="predicted"/>
<evidence type="ECO:0000313" key="15">
    <source>
        <dbReference type="Proteomes" id="UP000283509"/>
    </source>
</evidence>
<dbReference type="PROSITE" id="PS50878">
    <property type="entry name" value="RT_POL"/>
    <property type="match status" value="1"/>
</dbReference>
<evidence type="ECO:0000256" key="7">
    <source>
        <dbReference type="ARBA" id="ARBA00022801"/>
    </source>
</evidence>
<dbReference type="GO" id="GO:0003676">
    <property type="term" value="F:nucleic acid binding"/>
    <property type="evidence" value="ECO:0007669"/>
    <property type="project" value="InterPro"/>
</dbReference>
<keyword evidence="9" id="KW-0479">Metal-binding</keyword>
<dbReference type="Pfam" id="PF17917">
    <property type="entry name" value="RT_RNaseH"/>
    <property type="match status" value="1"/>
</dbReference>
<dbReference type="InterPro" id="IPR001584">
    <property type="entry name" value="Integrase_cat-core"/>
</dbReference>
<dbReference type="InterPro" id="IPR000477">
    <property type="entry name" value="RT_dom"/>
</dbReference>
<dbReference type="InterPro" id="IPR012337">
    <property type="entry name" value="RNaseH-like_sf"/>
</dbReference>
<evidence type="ECO:0000256" key="4">
    <source>
        <dbReference type="ARBA" id="ARBA00022695"/>
    </source>
</evidence>
<sequence length="1376" mass="156577">MQACREEISALQLALKEQSTTMDRLQERKMEPPEEERLPKDVCSDPGEWMAWQRDLPVDASGKRETEKARNRTVTSPRLANQLSFLSPDLTPPLSPASASGNQFTPLHSPASPVPQCLQTSPRDCQRWRKPSEFDGKVAWEAYLAQFELLAGAQGWDDDEKALQLVSGLRGAALEVLAHLTSQQRTVYSHVVGALQRRFGHHHQAEVYRARLKARVRARGESLPQLAQELETLVRHAYPPLPRTCGGVAHGTVWCYQRVSLTGFQGICWRCGKKGHRRSDCPRGRRTRSLERKPISACQPCCASCGRYGHFSVACTASKDMQVGNEEGLMRGQQPAHAHWVPHSVICHRAAAPTVHIRGTMDGKPCRMIVVTGAEKTIMRPDVLNARDYHEEPRQLCGVTGHCTPLKGPVEARLGVGGSEEVLHVYVAEMEDPCLLGIDYLMQVGAGIDLKKRKLRIREKEVPLSLGVAPAEADDSEEVTFQKRLPGNEGVVNDVSLPDHLTDLARRSAIHLDHQQQERLRSTLTRYADVFSKGDLDLGRTGLVQHHIRTGDALPIKHAPRRIVPARREEMQRSVMEMEAQGVVERSDSPWSSPVVLVTKKDETKRFRVDYRSLNNVTAKDSYPLPRMDDTLDAMAGARWFSTLDLKSGYHQVEMAREDKAKTAFSFGQGLWQFTVMPFGLCNAPSCFERLMERVLEGLQWRTALVYLDDIIVFGGSFDEELERLEVVLRRLRAANLKLSPKKCLFFQSEVPFLGNIVGRDGVKTDPQKVAAVQDWPVPTCVADVKSFVGLCTYYRRFVKQFAQIASPLHQLTRKGARFEWSAACQVAFDSLKRALVEAPVLPYPDPASPYLLDTDTSAEGEGWEKCVVAYYSAKFTDPEKNYCVTRKELLAIVKSTEHFHPYLYGAKFLIRTDHSALQWLKTLKAPEGQLARWLGRLEQYHYEVQHRPGRVHNNADSLSRRPCEPECQHCLRREERVACRQLQVWGDSVDAEERWRQVQREDDDLTPLIKWMEASPERPGWPQVTAESPVTKHLWQQWAMLRLENGVLQRRWDDARGRPSYWVVLVPRTLRRDLLHELHGGITSGHLGVKRTLTRLRQRFYWVGMRRDVQEWCRTCEVCCARNGPVKKNRAPLQLYQVGAPLERVAVDIVGPFPVTTQGNRFICVVMHYFTKWPEAYALPDHEAETVAEALVNNFITRFGVPCELHSDQGREFESVAFQECCRLLGIKKTHHRLGLSLTAWGFNRTLIHEVAKYCSSDQRDWDVKLPSLLMAYRSAQHEATIHTPAKLMFGRELRLPVDLATGRPPQEVTDPISNYTQMLQERLIIAHRLARNSMRTAGNNMKTRYNWHSREVKYNVGDHVWLHNPLRKRGLSPT</sequence>
<organism evidence="14 15">
    <name type="scientific">Penaeus vannamei</name>
    <name type="common">Whiteleg shrimp</name>
    <name type="synonym">Litopenaeus vannamei</name>
    <dbReference type="NCBI Taxonomy" id="6689"/>
    <lineage>
        <taxon>Eukaryota</taxon>
        <taxon>Metazoa</taxon>
        <taxon>Ecdysozoa</taxon>
        <taxon>Arthropoda</taxon>
        <taxon>Crustacea</taxon>
        <taxon>Multicrustacea</taxon>
        <taxon>Malacostraca</taxon>
        <taxon>Eumalacostraca</taxon>
        <taxon>Eucarida</taxon>
        <taxon>Decapoda</taxon>
        <taxon>Dendrobranchiata</taxon>
        <taxon>Penaeoidea</taxon>
        <taxon>Penaeidae</taxon>
        <taxon>Penaeus</taxon>
    </lineage>
</organism>
<dbReference type="Proteomes" id="UP000283509">
    <property type="component" value="Unassembled WGS sequence"/>
</dbReference>
<dbReference type="Pfam" id="PF00078">
    <property type="entry name" value="RVT_1"/>
    <property type="match status" value="1"/>
</dbReference>
<feature type="compositionally biased region" description="Polar residues" evidence="10">
    <location>
        <begin position="97"/>
        <end position="106"/>
    </location>
</feature>
<evidence type="ECO:0000256" key="3">
    <source>
        <dbReference type="ARBA" id="ARBA00022679"/>
    </source>
</evidence>
<dbReference type="GO" id="GO:0015074">
    <property type="term" value="P:DNA integration"/>
    <property type="evidence" value="ECO:0007669"/>
    <property type="project" value="InterPro"/>
</dbReference>
<dbReference type="InterPro" id="IPR001878">
    <property type="entry name" value="Znf_CCHC"/>
</dbReference>
<feature type="domain" description="Reverse transcriptase" evidence="12">
    <location>
        <begin position="579"/>
        <end position="758"/>
    </location>
</feature>
<evidence type="ECO:0000256" key="8">
    <source>
        <dbReference type="ARBA" id="ARBA00022918"/>
    </source>
</evidence>
<dbReference type="OrthoDB" id="6382106at2759"/>
<dbReference type="Pfam" id="PF00665">
    <property type="entry name" value="rve"/>
    <property type="match status" value="1"/>
</dbReference>
<keyword evidence="3" id="KW-0808">Transferase</keyword>
<dbReference type="SUPFAM" id="SSF50630">
    <property type="entry name" value="Acid proteases"/>
    <property type="match status" value="1"/>
</dbReference>
<dbReference type="Gene3D" id="2.40.70.10">
    <property type="entry name" value="Acid Proteases"/>
    <property type="match status" value="1"/>
</dbReference>
<evidence type="ECO:0000313" key="14">
    <source>
        <dbReference type="EMBL" id="ROT64980.1"/>
    </source>
</evidence>
<evidence type="ECO:0000259" key="13">
    <source>
        <dbReference type="PROSITE" id="PS50994"/>
    </source>
</evidence>
<evidence type="ECO:0000256" key="10">
    <source>
        <dbReference type="SAM" id="MobiDB-lite"/>
    </source>
</evidence>
<dbReference type="SUPFAM" id="SSF53098">
    <property type="entry name" value="Ribonuclease H-like"/>
    <property type="match status" value="1"/>
</dbReference>
<dbReference type="Gene3D" id="3.30.70.270">
    <property type="match status" value="2"/>
</dbReference>
<dbReference type="EMBL" id="QCYY01003159">
    <property type="protein sequence ID" value="ROT64980.1"/>
    <property type="molecule type" value="Genomic_DNA"/>
</dbReference>
<dbReference type="InterPro" id="IPR036875">
    <property type="entry name" value="Znf_CCHC_sf"/>
</dbReference>
<dbReference type="PANTHER" id="PTHR37984">
    <property type="entry name" value="PROTEIN CBG26694"/>
    <property type="match status" value="1"/>
</dbReference>
<evidence type="ECO:0000256" key="5">
    <source>
        <dbReference type="ARBA" id="ARBA00022722"/>
    </source>
</evidence>
<keyword evidence="15" id="KW-1185">Reference proteome</keyword>
<feature type="region of interest" description="Disordered" evidence="10">
    <location>
        <begin position="15"/>
        <end position="120"/>
    </location>
</feature>
<gene>
    <name evidence="14" type="ORF">C7M84_017070</name>
</gene>
<keyword evidence="7" id="KW-0378">Hydrolase</keyword>
<dbReference type="FunFam" id="3.30.420.10:FF:000032">
    <property type="entry name" value="Retrovirus-related Pol polyprotein from transposon 297-like Protein"/>
    <property type="match status" value="1"/>
</dbReference>
<dbReference type="GO" id="GO:0003964">
    <property type="term" value="F:RNA-directed DNA polymerase activity"/>
    <property type="evidence" value="ECO:0007669"/>
    <property type="project" value="UniProtKB-KW"/>
</dbReference>
<dbReference type="InterPro" id="IPR043502">
    <property type="entry name" value="DNA/RNA_pol_sf"/>
</dbReference>
<keyword evidence="5" id="KW-0540">Nuclease</keyword>
<dbReference type="SUPFAM" id="SSF57756">
    <property type="entry name" value="Retrovirus zinc finger-like domains"/>
    <property type="match status" value="1"/>
</dbReference>
<comment type="caution">
    <text evidence="14">The sequence shown here is derived from an EMBL/GenBank/DDBJ whole genome shotgun (WGS) entry which is preliminary data.</text>
</comment>
<feature type="compositionally biased region" description="Polar residues" evidence="10">
    <location>
        <begin position="72"/>
        <end position="85"/>
    </location>
</feature>
<feature type="compositionally biased region" description="Basic and acidic residues" evidence="10">
    <location>
        <begin position="24"/>
        <end position="43"/>
    </location>
</feature>
<dbReference type="FunFam" id="3.30.70.270:FF:000020">
    <property type="entry name" value="Transposon Tf2-6 polyprotein-like Protein"/>
    <property type="match status" value="1"/>
</dbReference>
<dbReference type="InterPro" id="IPR043128">
    <property type="entry name" value="Rev_trsase/Diguanyl_cyclase"/>
</dbReference>
<name>A0A423SLA6_PENVA</name>
<reference evidence="14 15" key="1">
    <citation type="submission" date="2018-04" db="EMBL/GenBank/DDBJ databases">
        <authorList>
            <person name="Zhang X."/>
            <person name="Yuan J."/>
            <person name="Li F."/>
            <person name="Xiang J."/>
        </authorList>
    </citation>
    <scope>NUCLEOTIDE SEQUENCE [LARGE SCALE GENOMIC DNA]</scope>
    <source>
        <tissue evidence="14">Muscle</tissue>
    </source>
</reference>
<keyword evidence="8" id="KW-0695">RNA-directed DNA polymerase</keyword>
<evidence type="ECO:0000256" key="6">
    <source>
        <dbReference type="ARBA" id="ARBA00022759"/>
    </source>
</evidence>
<dbReference type="STRING" id="6689.A0A423SLA6"/>
<protein>
    <recommendedName>
        <fullName evidence="1">RNA-directed DNA polymerase</fullName>
        <ecNumber evidence="1">2.7.7.49</ecNumber>
    </recommendedName>
</protein>
<dbReference type="InterPro" id="IPR036397">
    <property type="entry name" value="RNaseH_sf"/>
</dbReference>
<feature type="compositionally biased region" description="Basic and acidic residues" evidence="10">
    <location>
        <begin position="61"/>
        <end position="70"/>
    </location>
</feature>
<dbReference type="Gene3D" id="1.10.340.70">
    <property type="match status" value="1"/>
</dbReference>
<keyword evidence="9" id="KW-0862">Zinc</keyword>
<keyword evidence="6" id="KW-0255">Endonuclease</keyword>
<keyword evidence="4" id="KW-0548">Nucleotidyltransferase</keyword>
<reference evidence="14 15" key="2">
    <citation type="submission" date="2019-01" db="EMBL/GenBank/DDBJ databases">
        <title>The decoding of complex shrimp genome reveals the adaptation for benthos swimmer, frequently molting mechanism and breeding impact on genome.</title>
        <authorList>
            <person name="Sun Y."/>
            <person name="Gao Y."/>
            <person name="Yu Y."/>
        </authorList>
    </citation>
    <scope>NUCLEOTIDE SEQUENCE [LARGE SCALE GENOMIC DNA]</scope>
    <source>
        <tissue evidence="14">Muscle</tissue>
    </source>
</reference>
<evidence type="ECO:0000256" key="2">
    <source>
        <dbReference type="ARBA" id="ARBA00022670"/>
    </source>
</evidence>
<keyword evidence="9" id="KW-0863">Zinc-finger</keyword>
<dbReference type="FunFam" id="3.10.10.10:FF:000007">
    <property type="entry name" value="Retrovirus-related Pol polyprotein from transposon 17.6-like Protein"/>
    <property type="match status" value="1"/>
</dbReference>
<dbReference type="Gene3D" id="3.30.420.10">
    <property type="entry name" value="Ribonuclease H-like superfamily/Ribonuclease H"/>
    <property type="match status" value="1"/>
</dbReference>
<dbReference type="GO" id="GO:0006508">
    <property type="term" value="P:proteolysis"/>
    <property type="evidence" value="ECO:0007669"/>
    <property type="project" value="UniProtKB-KW"/>
</dbReference>
<evidence type="ECO:0000259" key="12">
    <source>
        <dbReference type="PROSITE" id="PS50878"/>
    </source>
</evidence>
<evidence type="ECO:0000256" key="1">
    <source>
        <dbReference type="ARBA" id="ARBA00012493"/>
    </source>
</evidence>
<dbReference type="InterPro" id="IPR041588">
    <property type="entry name" value="Integrase_H2C2"/>
</dbReference>
<dbReference type="GO" id="GO:0042575">
    <property type="term" value="C:DNA polymerase complex"/>
    <property type="evidence" value="ECO:0007669"/>
    <property type="project" value="UniProtKB-ARBA"/>
</dbReference>
<feature type="domain" description="CCHC-type" evidence="11">
    <location>
        <begin position="268"/>
        <end position="283"/>
    </location>
</feature>
<dbReference type="InterPro" id="IPR050951">
    <property type="entry name" value="Retrovirus_Pol_polyprotein"/>
</dbReference>
<dbReference type="CDD" id="cd09274">
    <property type="entry name" value="RNase_HI_RT_Ty3"/>
    <property type="match status" value="1"/>
</dbReference>
<dbReference type="Gene3D" id="4.10.60.10">
    <property type="entry name" value="Zinc finger, CCHC-type"/>
    <property type="match status" value="1"/>
</dbReference>
<dbReference type="GO" id="GO:0008270">
    <property type="term" value="F:zinc ion binding"/>
    <property type="evidence" value="ECO:0007669"/>
    <property type="project" value="UniProtKB-KW"/>
</dbReference>
<dbReference type="Pfam" id="PF17921">
    <property type="entry name" value="Integrase_H2C2"/>
    <property type="match status" value="1"/>
</dbReference>
<evidence type="ECO:0000256" key="9">
    <source>
        <dbReference type="PROSITE-ProRule" id="PRU00047"/>
    </source>
</evidence>
<evidence type="ECO:0000259" key="11">
    <source>
        <dbReference type="PROSITE" id="PS50158"/>
    </source>
</evidence>
<dbReference type="SUPFAM" id="SSF56672">
    <property type="entry name" value="DNA/RNA polymerases"/>
    <property type="match status" value="1"/>
</dbReference>
<dbReference type="CDD" id="cd01647">
    <property type="entry name" value="RT_LTR"/>
    <property type="match status" value="1"/>
</dbReference>